<dbReference type="STRING" id="490188.SAMN04488068_0272"/>
<keyword evidence="1" id="KW-1133">Transmembrane helix</keyword>
<dbReference type="Pfam" id="PF13400">
    <property type="entry name" value="Tad"/>
    <property type="match status" value="1"/>
</dbReference>
<organism evidence="3 4">
    <name type="scientific">Hydrocarboniphaga daqingensis</name>
    <dbReference type="NCBI Taxonomy" id="490188"/>
    <lineage>
        <taxon>Bacteria</taxon>
        <taxon>Pseudomonadati</taxon>
        <taxon>Pseudomonadota</taxon>
        <taxon>Gammaproteobacteria</taxon>
        <taxon>Nevskiales</taxon>
        <taxon>Nevskiaceae</taxon>
        <taxon>Hydrocarboniphaga</taxon>
    </lineage>
</organism>
<name>A0A1M5JZG9_9GAMM</name>
<dbReference type="Proteomes" id="UP000199758">
    <property type="component" value="Unassembled WGS sequence"/>
</dbReference>
<keyword evidence="1" id="KW-0812">Transmembrane</keyword>
<dbReference type="EMBL" id="FQWZ01000001">
    <property type="protein sequence ID" value="SHG45649.1"/>
    <property type="molecule type" value="Genomic_DNA"/>
</dbReference>
<feature type="transmembrane region" description="Helical" evidence="1">
    <location>
        <begin position="20"/>
        <end position="38"/>
    </location>
</feature>
<evidence type="ECO:0000259" key="2">
    <source>
        <dbReference type="Pfam" id="PF13400"/>
    </source>
</evidence>
<feature type="domain" description="Putative Flp pilus-assembly TadG-like N-terminal" evidence="2">
    <location>
        <begin position="17"/>
        <end position="63"/>
    </location>
</feature>
<proteinExistence type="predicted"/>
<protein>
    <submittedName>
        <fullName evidence="3">Uncharacterized membrane protein</fullName>
    </submittedName>
</protein>
<keyword evidence="4" id="KW-1185">Reference proteome</keyword>
<gene>
    <name evidence="3" type="ORF">SAMN04488068_0272</name>
</gene>
<sequence length="654" mass="65973">MRGRMQQLLGRPRRQAGAVAIWVGVALVGLLSAAFLAIDTGRLYHAQRDLQRLATLAAVSGAQVASGCAGIGADGSIATLSNVSAAIQSILVANGGQLSMLTGINGFPAVELGKMVPDDGVMVFEPLPTDDPGIGAVRVNLTRPQPTPFIGFLTGGGTLQASATAEQPLVGTFSVGSTLLALNTQNSALLNGVLEGLLCPNPGSAACDASINISALGFQGLAGVKVSLGELATAAGVQSKDLSDVLDLSTQTPILSDLLNGLSGALGDRVSGSTARLLQDLGAAASGNSNPVPLAPLLEGVTTVAGDVPFINLLDLIVALGVAANASEDGSVKPIPLPLSVNVPNVVSSNVFLSIGAPARSASGHAGVTATTAEVTLMTRMSLDILQPLQQIANQLFAARVRLEMQPVKLGTDIQILPSTVRLDRMQCPGIGSPSPVAELSASTGLARVRLGTFAGNASAAPPLLTTPSPLASVSIDLLGGVASAKVQFNLARAVDSSVGNAGFVEFPEPVTEFIKVRNSPALYQAQGTTQSPVNGNPQTLGSRDLLSSTVASLLDTARITASGDTCLSLGNVCVLPIAALLNPLASSLLTILEPVLVGGGGLIDALVDPLLRALGVEVGQATMQMTAIEVGPSLKVQTCIPGGPGIRGCQVPP</sequence>
<reference evidence="3 4" key="1">
    <citation type="submission" date="2016-11" db="EMBL/GenBank/DDBJ databases">
        <authorList>
            <person name="Jaros S."/>
            <person name="Januszkiewicz K."/>
            <person name="Wedrychowicz H."/>
        </authorList>
    </citation>
    <scope>NUCLEOTIDE SEQUENCE [LARGE SCALE GENOMIC DNA]</scope>
    <source>
        <strain evidence="3 4">CGMCC 1.7049</strain>
    </source>
</reference>
<accession>A0A1M5JZG9</accession>
<keyword evidence="1" id="KW-0472">Membrane</keyword>
<evidence type="ECO:0000313" key="4">
    <source>
        <dbReference type="Proteomes" id="UP000199758"/>
    </source>
</evidence>
<dbReference type="AlphaFoldDB" id="A0A1M5JZG9"/>
<evidence type="ECO:0000313" key="3">
    <source>
        <dbReference type="EMBL" id="SHG45649.1"/>
    </source>
</evidence>
<dbReference type="OrthoDB" id="7057808at2"/>
<dbReference type="InterPro" id="IPR028087">
    <property type="entry name" value="Tad_N"/>
</dbReference>
<evidence type="ECO:0000256" key="1">
    <source>
        <dbReference type="SAM" id="Phobius"/>
    </source>
</evidence>